<protein>
    <submittedName>
        <fullName evidence="1">Uncharacterized protein</fullName>
    </submittedName>
</protein>
<dbReference type="KEGG" id="mop:Mesop_2843"/>
<evidence type="ECO:0000313" key="1">
    <source>
        <dbReference type="EMBL" id="AEH87301.1"/>
    </source>
</evidence>
<reference evidence="1 2" key="1">
    <citation type="submission" date="2010-10" db="EMBL/GenBank/DDBJ databases">
        <title>Complete sequence of Mesorhizobium opportunistum WSM2075.</title>
        <authorList>
            <consortium name="US DOE Joint Genome Institute"/>
            <person name="Lucas S."/>
            <person name="Copeland A."/>
            <person name="Lapidus A."/>
            <person name="Cheng J.-F."/>
            <person name="Bruce D."/>
            <person name="Goodwin L."/>
            <person name="Pitluck S."/>
            <person name="Chertkov O."/>
            <person name="Misra M."/>
            <person name="Detter J.C."/>
            <person name="Han C."/>
            <person name="Tapia R."/>
            <person name="Land M."/>
            <person name="Hauser L."/>
            <person name="Kyrpides N."/>
            <person name="Ovchinnikova G."/>
            <person name="Mavrommatis K.M."/>
            <person name="Tiwari R.P."/>
            <person name="Howieson J.G."/>
            <person name="O'Hara G.W."/>
            <person name="Nandasena K.G."/>
            <person name="Woyke T."/>
        </authorList>
    </citation>
    <scope>NUCLEOTIDE SEQUENCE [LARGE SCALE GENOMIC DNA]</scope>
    <source>
        <strain evidence="2">LMG 24607 / HAMBI 3007 / WSM2075</strain>
    </source>
</reference>
<accession>F7Y4I1</accession>
<dbReference type="HOGENOM" id="CLU_2991475_0_0_5"/>
<proteinExistence type="predicted"/>
<sequence>MQGSIWRVRLDNRTPRWLFQAEEAIALCGPQPRASIVTQGSLAEDLAAAQAVAKQVV</sequence>
<dbReference type="STRING" id="536019.Mesop_2843"/>
<evidence type="ECO:0000313" key="2">
    <source>
        <dbReference type="Proteomes" id="UP000001623"/>
    </source>
</evidence>
<dbReference type="Proteomes" id="UP000001623">
    <property type="component" value="Chromosome"/>
</dbReference>
<dbReference type="AlphaFoldDB" id="F7Y4I1"/>
<organism evidence="1 2">
    <name type="scientific">Mesorhizobium opportunistum (strain LMG 24607 / HAMBI 3007 / WSM2075)</name>
    <dbReference type="NCBI Taxonomy" id="536019"/>
    <lineage>
        <taxon>Bacteria</taxon>
        <taxon>Pseudomonadati</taxon>
        <taxon>Pseudomonadota</taxon>
        <taxon>Alphaproteobacteria</taxon>
        <taxon>Hyphomicrobiales</taxon>
        <taxon>Phyllobacteriaceae</taxon>
        <taxon>Mesorhizobium</taxon>
    </lineage>
</organism>
<name>F7Y4I1_MESOW</name>
<dbReference type="EMBL" id="CP002279">
    <property type="protein sequence ID" value="AEH87301.1"/>
    <property type="molecule type" value="Genomic_DNA"/>
</dbReference>
<gene>
    <name evidence="1" type="ordered locus">Mesop_2843</name>
</gene>